<feature type="non-terminal residue" evidence="2">
    <location>
        <position position="1"/>
    </location>
</feature>
<proteinExistence type="predicted"/>
<protein>
    <recommendedName>
        <fullName evidence="4">SCAN domain-containing protein 3</fullName>
    </recommendedName>
</protein>
<feature type="chain" id="PRO_5006873337" description="SCAN domain-containing protein 3" evidence="1">
    <location>
        <begin position="30"/>
        <end position="162"/>
    </location>
</feature>
<dbReference type="EMBL" id="JYDU01000004">
    <property type="protein sequence ID" value="KRY01107.1"/>
    <property type="molecule type" value="Genomic_DNA"/>
</dbReference>
<accession>A0A0V0YMA9</accession>
<dbReference type="AlphaFoldDB" id="A0A0V0YMA9"/>
<reference evidence="2 3" key="1">
    <citation type="submission" date="2015-01" db="EMBL/GenBank/DDBJ databases">
        <title>Evolution of Trichinella species and genotypes.</title>
        <authorList>
            <person name="Korhonen P.K."/>
            <person name="Edoardo P."/>
            <person name="Giuseppe L.R."/>
            <person name="Gasser R.B."/>
        </authorList>
    </citation>
    <scope>NUCLEOTIDE SEQUENCE [LARGE SCALE GENOMIC DNA]</scope>
    <source>
        <strain evidence="2">ISS141</strain>
    </source>
</reference>
<sequence length="162" mass="19174">LPNRIFSKMRINKILFLFLFWSEFHESFSNKTNYEIELEMFYFVLQDWFNAAYKKDRHYYYLILELLSTIQMSPYLASSEVVFERSNCTKNMRLTIPQVRKENGCWGIDSNKSHNIVKCTVLHTSFLAPLSSINEASLQCFSGDSSALYELESMDFHQILFE</sequence>
<organism evidence="2 3">
    <name type="scientific">Trichinella pseudospiralis</name>
    <name type="common">Parasitic roundworm</name>
    <dbReference type="NCBI Taxonomy" id="6337"/>
    <lineage>
        <taxon>Eukaryota</taxon>
        <taxon>Metazoa</taxon>
        <taxon>Ecdysozoa</taxon>
        <taxon>Nematoda</taxon>
        <taxon>Enoplea</taxon>
        <taxon>Dorylaimia</taxon>
        <taxon>Trichinellida</taxon>
        <taxon>Trichinellidae</taxon>
        <taxon>Trichinella</taxon>
    </lineage>
</organism>
<name>A0A0V0YMA9_TRIPS</name>
<gene>
    <name evidence="2" type="ORF">T4E_2995</name>
</gene>
<evidence type="ECO:0008006" key="4">
    <source>
        <dbReference type="Google" id="ProtNLM"/>
    </source>
</evidence>
<comment type="caution">
    <text evidence="2">The sequence shown here is derived from an EMBL/GenBank/DDBJ whole genome shotgun (WGS) entry which is preliminary data.</text>
</comment>
<evidence type="ECO:0000313" key="3">
    <source>
        <dbReference type="Proteomes" id="UP000054815"/>
    </source>
</evidence>
<feature type="signal peptide" evidence="1">
    <location>
        <begin position="1"/>
        <end position="29"/>
    </location>
</feature>
<evidence type="ECO:0000313" key="2">
    <source>
        <dbReference type="EMBL" id="KRY01107.1"/>
    </source>
</evidence>
<dbReference type="Proteomes" id="UP000054815">
    <property type="component" value="Unassembled WGS sequence"/>
</dbReference>
<evidence type="ECO:0000256" key="1">
    <source>
        <dbReference type="SAM" id="SignalP"/>
    </source>
</evidence>
<keyword evidence="1" id="KW-0732">Signal</keyword>